<dbReference type="PRINTS" id="PR01713">
    <property type="entry name" value="NUCEPIMERASE"/>
</dbReference>
<dbReference type="PANTHER" id="PTHR43574">
    <property type="entry name" value="EPIMERASE-RELATED"/>
    <property type="match status" value="1"/>
</dbReference>
<sequence>MKILVTGAAGFIGFHLVEALMKEGHEVVGIDNINDYYDINLKYARLNESGISRTEVENLDCHPEFESSDEGTLAYVRSTKHEKYQFLKIDITDLPKMENLFEEQNFSHVVNLAAQAGVRYSLENPHAYVQSNVVGFVNILECCRHYKIEHLIYASSSSVYGANSKIPFSEDDRVDHPVSLYAATKKSNELMAYTYSHLYELPTTGLRFFTVYGPWGRPDMAPMLFANAITKGEPIKVFNNGDMKRDFTYIDDIVEGVVRCISVLPKNDPKAEVFNIGNSKPVDLMDFISIMETSLEKIAQKNFMPMQDGDVKCTYANTEYLSSTVNYMPNTDLVDGVTKFITWFKNYKN</sequence>
<evidence type="ECO:0000313" key="4">
    <source>
        <dbReference type="Proteomes" id="UP000248079"/>
    </source>
</evidence>
<dbReference type="Pfam" id="PF01370">
    <property type="entry name" value="Epimerase"/>
    <property type="match status" value="1"/>
</dbReference>
<dbReference type="AlphaFoldDB" id="A0A2V4A3B2"/>
<keyword evidence="4" id="KW-1185">Reference proteome</keyword>
<evidence type="ECO:0000259" key="2">
    <source>
        <dbReference type="Pfam" id="PF01370"/>
    </source>
</evidence>
<dbReference type="CDD" id="cd05253">
    <property type="entry name" value="UDP_GE_SDE_e"/>
    <property type="match status" value="1"/>
</dbReference>
<evidence type="ECO:0000256" key="1">
    <source>
        <dbReference type="ARBA" id="ARBA00023027"/>
    </source>
</evidence>
<dbReference type="Gene3D" id="3.40.50.720">
    <property type="entry name" value="NAD(P)-binding Rossmann-like Domain"/>
    <property type="match status" value="1"/>
</dbReference>
<dbReference type="OrthoDB" id="9801785at2"/>
<dbReference type="Proteomes" id="UP000248079">
    <property type="component" value="Unassembled WGS sequence"/>
</dbReference>
<dbReference type="InterPro" id="IPR001509">
    <property type="entry name" value="Epimerase_deHydtase"/>
</dbReference>
<dbReference type="InterPro" id="IPR036291">
    <property type="entry name" value="NAD(P)-bd_dom_sf"/>
</dbReference>
<accession>A0A2V4A3B2</accession>
<keyword evidence="1" id="KW-0520">NAD</keyword>
<dbReference type="SUPFAM" id="SSF51735">
    <property type="entry name" value="NAD(P)-binding Rossmann-fold domains"/>
    <property type="match status" value="1"/>
</dbReference>
<evidence type="ECO:0000313" key="3">
    <source>
        <dbReference type="EMBL" id="PXY02998.1"/>
    </source>
</evidence>
<reference evidence="3 4" key="1">
    <citation type="submission" date="2018-05" db="EMBL/GenBank/DDBJ databases">
        <title>Marinifilum breve JC075T sp. nov., a marine bacterium isolated from Yongle Blue Hole in the South China Sea.</title>
        <authorList>
            <person name="Fu T."/>
        </authorList>
    </citation>
    <scope>NUCLEOTIDE SEQUENCE [LARGE SCALE GENOMIC DNA]</scope>
    <source>
        <strain evidence="3 4">JC075</strain>
    </source>
</reference>
<protein>
    <submittedName>
        <fullName evidence="3">NAD-dependent epimerase</fullName>
    </submittedName>
</protein>
<name>A0A2V4A3B2_9BACT</name>
<feature type="domain" description="NAD-dependent epimerase/dehydratase" evidence="2">
    <location>
        <begin position="3"/>
        <end position="277"/>
    </location>
</feature>
<comment type="caution">
    <text evidence="3">The sequence shown here is derived from an EMBL/GenBank/DDBJ whole genome shotgun (WGS) entry which is preliminary data.</text>
</comment>
<dbReference type="EMBL" id="QFLI01000001">
    <property type="protein sequence ID" value="PXY02998.1"/>
    <property type="molecule type" value="Genomic_DNA"/>
</dbReference>
<dbReference type="RefSeq" id="WP_110359155.1">
    <property type="nucleotide sequence ID" value="NZ_QFLI01000001.1"/>
</dbReference>
<organism evidence="3 4">
    <name type="scientific">Marinifilum breve</name>
    <dbReference type="NCBI Taxonomy" id="2184082"/>
    <lineage>
        <taxon>Bacteria</taxon>
        <taxon>Pseudomonadati</taxon>
        <taxon>Bacteroidota</taxon>
        <taxon>Bacteroidia</taxon>
        <taxon>Marinilabiliales</taxon>
        <taxon>Marinifilaceae</taxon>
    </lineage>
</organism>
<gene>
    <name evidence="3" type="ORF">DF185_02580</name>
</gene>
<proteinExistence type="predicted"/>
<dbReference type="Gene3D" id="3.90.25.10">
    <property type="entry name" value="UDP-galactose 4-epimerase, domain 1"/>
    <property type="match status" value="1"/>
</dbReference>